<dbReference type="SUPFAM" id="SSF51735">
    <property type="entry name" value="NAD(P)-binding Rossmann-fold domains"/>
    <property type="match status" value="1"/>
</dbReference>
<dbReference type="InterPro" id="IPR036291">
    <property type="entry name" value="NAD(P)-bd_dom_sf"/>
</dbReference>
<dbReference type="Gene3D" id="3.40.50.720">
    <property type="entry name" value="NAD(P)-binding Rossmann-like Domain"/>
    <property type="match status" value="1"/>
</dbReference>
<dbReference type="PROSITE" id="PS00061">
    <property type="entry name" value="ADH_SHORT"/>
    <property type="match status" value="1"/>
</dbReference>
<dbReference type="PRINTS" id="PR00081">
    <property type="entry name" value="GDHRDH"/>
</dbReference>
<dbReference type="PANTHER" id="PTHR42760:SF40">
    <property type="entry name" value="3-OXOACYL-[ACYL-CARRIER-PROTEIN] REDUCTASE, CHLOROPLASTIC"/>
    <property type="match status" value="1"/>
</dbReference>
<dbReference type="PANTHER" id="PTHR42760">
    <property type="entry name" value="SHORT-CHAIN DEHYDROGENASES/REDUCTASES FAMILY MEMBER"/>
    <property type="match status" value="1"/>
</dbReference>
<evidence type="ECO:0000313" key="5">
    <source>
        <dbReference type="Proteomes" id="UP000287519"/>
    </source>
</evidence>
<comment type="caution">
    <text evidence="4">The sequence shown here is derived from an EMBL/GenBank/DDBJ whole genome shotgun (WGS) entry which is preliminary data.</text>
</comment>
<dbReference type="RefSeq" id="WP_124394146.1">
    <property type="nucleotide sequence ID" value="NZ_BHYM01000050.1"/>
</dbReference>
<comment type="similarity">
    <text evidence="1">Belongs to the short-chain dehydrogenases/reductases (SDR) family.</text>
</comment>
<evidence type="ECO:0000259" key="3">
    <source>
        <dbReference type="SMART" id="SM00822"/>
    </source>
</evidence>
<keyword evidence="2" id="KW-0560">Oxidoreductase</keyword>
<dbReference type="OrthoDB" id="9804774at2"/>
<dbReference type="FunFam" id="3.40.50.720:FF:000173">
    <property type="entry name" value="3-oxoacyl-[acyl-carrier protein] reductase"/>
    <property type="match status" value="1"/>
</dbReference>
<proteinExistence type="inferred from homology"/>
<evidence type="ECO:0000256" key="2">
    <source>
        <dbReference type="ARBA" id="ARBA00023002"/>
    </source>
</evidence>
<gene>
    <name evidence="4" type="ORF">Rhow_006101</name>
</gene>
<protein>
    <submittedName>
        <fullName evidence="4">3-oxoacyl-[acyl-carrier protein] reductase</fullName>
    </submittedName>
</protein>
<organism evidence="4 5">
    <name type="scientific">Rhodococcus wratislaviensis</name>
    <name type="common">Tsukamurella wratislaviensis</name>
    <dbReference type="NCBI Taxonomy" id="44752"/>
    <lineage>
        <taxon>Bacteria</taxon>
        <taxon>Bacillati</taxon>
        <taxon>Actinomycetota</taxon>
        <taxon>Actinomycetes</taxon>
        <taxon>Mycobacteriales</taxon>
        <taxon>Nocardiaceae</taxon>
        <taxon>Rhodococcus</taxon>
    </lineage>
</organism>
<dbReference type="InterPro" id="IPR002347">
    <property type="entry name" value="SDR_fam"/>
</dbReference>
<dbReference type="InterPro" id="IPR057326">
    <property type="entry name" value="KR_dom"/>
</dbReference>
<dbReference type="GO" id="GO:0030497">
    <property type="term" value="P:fatty acid elongation"/>
    <property type="evidence" value="ECO:0007669"/>
    <property type="project" value="TreeGrafter"/>
</dbReference>
<evidence type="ECO:0000313" key="4">
    <source>
        <dbReference type="EMBL" id="GCE42162.1"/>
    </source>
</evidence>
<dbReference type="Proteomes" id="UP000287519">
    <property type="component" value="Unassembled WGS sequence"/>
</dbReference>
<dbReference type="NCBIfam" id="NF009466">
    <property type="entry name" value="PRK12826.1-2"/>
    <property type="match status" value="1"/>
</dbReference>
<sequence length="261" mass="27230">MSTKRRVALVTGAAQGIGRAVANRLASDGLDVALVDRELHLLEDAARDVEGFGRSALPLACDVTVSAEVEFAVDSCIGTLGSIDVLVCCAGVLRDAAILDISDDDWSLVVDVNLTGAFNCVRAVAKHMIGQHFGKIVLVSSTSAQGNIGQANYSAAKSGIEGLTRALSLELGPDNINVNAVAPGFTITEMTRALATKRNMSFDELITSAAADIPLRRVAQPSDLANVIAFFTSEDSSFVSGQILYATGGARGSTARRSQTD</sequence>
<feature type="domain" description="Ketoreductase" evidence="3">
    <location>
        <begin position="6"/>
        <end position="190"/>
    </location>
</feature>
<dbReference type="SMART" id="SM00822">
    <property type="entry name" value="PKS_KR"/>
    <property type="match status" value="1"/>
</dbReference>
<dbReference type="Pfam" id="PF13561">
    <property type="entry name" value="adh_short_C2"/>
    <property type="match status" value="1"/>
</dbReference>
<dbReference type="InterPro" id="IPR020904">
    <property type="entry name" value="Sc_DH/Rdtase_CS"/>
</dbReference>
<dbReference type="AlphaFoldDB" id="A0A402CEX8"/>
<accession>A0A402CEX8</accession>
<dbReference type="GO" id="GO:0016616">
    <property type="term" value="F:oxidoreductase activity, acting on the CH-OH group of donors, NAD or NADP as acceptor"/>
    <property type="evidence" value="ECO:0007669"/>
    <property type="project" value="UniProtKB-ARBA"/>
</dbReference>
<dbReference type="PRINTS" id="PR00080">
    <property type="entry name" value="SDRFAMILY"/>
</dbReference>
<name>A0A402CEX8_RHOWR</name>
<reference evidence="4 5" key="1">
    <citation type="submission" date="2018-11" db="EMBL/GenBank/DDBJ databases">
        <title>Microbial catabolism of amino acid.</title>
        <authorList>
            <person name="Hibi M."/>
            <person name="Ogawa J."/>
        </authorList>
    </citation>
    <scope>NUCLEOTIDE SEQUENCE [LARGE SCALE GENOMIC DNA]</scope>
    <source>
        <strain evidence="4 5">C31-06</strain>
    </source>
</reference>
<evidence type="ECO:0000256" key="1">
    <source>
        <dbReference type="ARBA" id="ARBA00006484"/>
    </source>
</evidence>
<keyword evidence="5" id="KW-1185">Reference proteome</keyword>
<dbReference type="EMBL" id="BHYM01000050">
    <property type="protein sequence ID" value="GCE42162.1"/>
    <property type="molecule type" value="Genomic_DNA"/>
</dbReference>